<reference evidence="1 3" key="1">
    <citation type="journal article" date="2019" name="Sci. Rep.">
        <title>Orb-weaving spider Araneus ventricosus genome elucidates the spidroin gene catalogue.</title>
        <authorList>
            <person name="Kono N."/>
            <person name="Nakamura H."/>
            <person name="Ohtoshi R."/>
            <person name="Moran D.A.P."/>
            <person name="Shinohara A."/>
            <person name="Yoshida Y."/>
            <person name="Fujiwara M."/>
            <person name="Mori M."/>
            <person name="Tomita M."/>
            <person name="Arakawa K."/>
        </authorList>
    </citation>
    <scope>NUCLEOTIDE SEQUENCE [LARGE SCALE GENOMIC DNA]</scope>
</reference>
<organism evidence="1 3">
    <name type="scientific">Araneus ventricosus</name>
    <name type="common">Orbweaver spider</name>
    <name type="synonym">Epeira ventricosa</name>
    <dbReference type="NCBI Taxonomy" id="182803"/>
    <lineage>
        <taxon>Eukaryota</taxon>
        <taxon>Metazoa</taxon>
        <taxon>Ecdysozoa</taxon>
        <taxon>Arthropoda</taxon>
        <taxon>Chelicerata</taxon>
        <taxon>Arachnida</taxon>
        <taxon>Araneae</taxon>
        <taxon>Araneomorphae</taxon>
        <taxon>Entelegynae</taxon>
        <taxon>Araneoidea</taxon>
        <taxon>Araneidae</taxon>
        <taxon>Araneus</taxon>
    </lineage>
</organism>
<name>A0A4Y2P7A2_ARAVE</name>
<evidence type="ECO:0000313" key="3">
    <source>
        <dbReference type="Proteomes" id="UP000499080"/>
    </source>
</evidence>
<dbReference type="EMBL" id="BGPR01010444">
    <property type="protein sequence ID" value="GBN46191.1"/>
    <property type="molecule type" value="Genomic_DNA"/>
</dbReference>
<keyword evidence="3" id="KW-1185">Reference proteome</keyword>
<protein>
    <submittedName>
        <fullName evidence="1">Uncharacterized protein</fullName>
    </submittedName>
</protein>
<evidence type="ECO:0000313" key="1">
    <source>
        <dbReference type="EMBL" id="GBN46137.1"/>
    </source>
</evidence>
<dbReference type="Proteomes" id="UP000499080">
    <property type="component" value="Unassembled WGS sequence"/>
</dbReference>
<comment type="caution">
    <text evidence="1">The sequence shown here is derived from an EMBL/GenBank/DDBJ whole genome shotgun (WGS) entry which is preliminary data.</text>
</comment>
<sequence length="132" mass="15188">MSEDRRLAATITFITNKIDFFPHMKPILADYLSKLITCFEKHFQNDNTVKFLWIQDPFNVTAPSGFTAAKEDNLTELSFDNSWDVSLRYLISVHTIKSLVQNKTACEKKTPRCASSSDLHSYRMSPPISVFY</sequence>
<dbReference type="AlphaFoldDB" id="A0A4Y2P7A2"/>
<evidence type="ECO:0000313" key="2">
    <source>
        <dbReference type="EMBL" id="GBN46191.1"/>
    </source>
</evidence>
<gene>
    <name evidence="1" type="ORF">AVEN_175296_1</name>
    <name evidence="2" type="ORF">AVEN_180008_1</name>
</gene>
<dbReference type="EMBL" id="BGPR01010437">
    <property type="protein sequence ID" value="GBN46137.1"/>
    <property type="molecule type" value="Genomic_DNA"/>
</dbReference>
<proteinExistence type="predicted"/>
<accession>A0A4Y2P7A2</accession>